<dbReference type="RefSeq" id="WP_138238798.1">
    <property type="nucleotide sequence ID" value="NZ_VBRY01000004.1"/>
</dbReference>
<gene>
    <name evidence="1" type="ORF">FEF65_05495</name>
</gene>
<evidence type="ECO:0000313" key="1">
    <source>
        <dbReference type="EMBL" id="TLS67902.1"/>
    </source>
</evidence>
<protein>
    <submittedName>
        <fullName evidence="1">DUF4911 domain-containing protein</fullName>
    </submittedName>
</protein>
<dbReference type="EMBL" id="VBRY01000004">
    <property type="protein sequence ID" value="TLS67902.1"/>
    <property type="molecule type" value="Genomic_DNA"/>
</dbReference>
<dbReference type="Pfam" id="PF16256">
    <property type="entry name" value="DUF4911"/>
    <property type="match status" value="1"/>
</dbReference>
<comment type="caution">
    <text evidence="1">The sequence shown here is derived from an EMBL/GenBank/DDBJ whole genome shotgun (WGS) entry which is preliminary data.</text>
</comment>
<organism evidence="1 2">
    <name type="scientific">Mariprofundus erugo</name>
    <dbReference type="NCBI Taxonomy" id="2528639"/>
    <lineage>
        <taxon>Bacteria</taxon>
        <taxon>Pseudomonadati</taxon>
        <taxon>Pseudomonadota</taxon>
        <taxon>Candidatius Mariprofundia</taxon>
        <taxon>Mariprofundales</taxon>
        <taxon>Mariprofundaceae</taxon>
        <taxon>Mariprofundus</taxon>
    </lineage>
</organism>
<reference evidence="1 2" key="1">
    <citation type="journal article" date="2019" name="Appl. Environ. Microbiol.">
        <title>Environmental Evidence and Genomic Insight of Iron-oxidizing Bacteria Preference Towards More Corrosion Resistant Stainless Steel at Higher Salinities.</title>
        <authorList>
            <person name="Garrison C.E."/>
            <person name="Price K.A."/>
            <person name="Field E.K."/>
        </authorList>
    </citation>
    <scope>NUCLEOTIDE SEQUENCE [LARGE SCALE GENOMIC DNA]</scope>
    <source>
        <strain evidence="1 2">P3</strain>
    </source>
</reference>
<proteinExistence type="predicted"/>
<evidence type="ECO:0000313" key="2">
    <source>
        <dbReference type="Proteomes" id="UP000306585"/>
    </source>
</evidence>
<dbReference type="Proteomes" id="UP000306585">
    <property type="component" value="Unassembled WGS sequence"/>
</dbReference>
<name>A0A5R9GV52_9PROT</name>
<keyword evidence="2" id="KW-1185">Reference proteome</keyword>
<sequence length="85" mass="9746">MSDIDQVLIIELEIPQQQQILLQSILQGEDGLGVVRSFDRVSGRQQFWTTPGQREEAYAWLHSLPEAIGCRITGEWLWQKPADPQ</sequence>
<dbReference type="AlphaFoldDB" id="A0A5R9GV52"/>
<dbReference type="InterPro" id="IPR032587">
    <property type="entry name" value="DUF4911"/>
</dbReference>
<accession>A0A5R9GV52</accession>